<dbReference type="OrthoDB" id="5650426at2"/>
<proteinExistence type="predicted"/>
<protein>
    <submittedName>
        <fullName evidence="2">Uncharacterized protein</fullName>
    </submittedName>
</protein>
<feature type="transmembrane region" description="Helical" evidence="1">
    <location>
        <begin position="12"/>
        <end position="29"/>
    </location>
</feature>
<sequence>MKSLEEFIRQYPFFSMLVFICIGFLLRSIRRINLNAVRINIEALEFALEDEDIEQAKYSLQRLKSGFGL</sequence>
<keyword evidence="3" id="KW-1185">Reference proteome</keyword>
<accession>A0A0W0SNZ3</accession>
<dbReference type="AlphaFoldDB" id="A0A0W0SNZ3"/>
<dbReference type="EMBL" id="LNXV01000007">
    <property type="protein sequence ID" value="KTC85114.1"/>
    <property type="molecule type" value="Genomic_DNA"/>
</dbReference>
<dbReference type="STRING" id="29422.Lbru_0910"/>
<keyword evidence="1" id="KW-0472">Membrane</keyword>
<reference evidence="2 3" key="1">
    <citation type="submission" date="2015-11" db="EMBL/GenBank/DDBJ databases">
        <title>Genomic analysis of 38 Legionella species identifies large and diverse effector repertoires.</title>
        <authorList>
            <person name="Burstein D."/>
            <person name="Amaro F."/>
            <person name="Zusman T."/>
            <person name="Lifshitz Z."/>
            <person name="Cohen O."/>
            <person name="Gilbert J.A."/>
            <person name="Pupko T."/>
            <person name="Shuman H.A."/>
            <person name="Segal G."/>
        </authorList>
    </citation>
    <scope>NUCLEOTIDE SEQUENCE [LARGE SCALE GENOMIC DNA]</scope>
    <source>
        <strain evidence="2 3">ATCC 43878</strain>
    </source>
</reference>
<evidence type="ECO:0000313" key="2">
    <source>
        <dbReference type="EMBL" id="KTC85114.1"/>
    </source>
</evidence>
<keyword evidence="1" id="KW-1133">Transmembrane helix</keyword>
<gene>
    <name evidence="2" type="ORF">Lbru_0910</name>
</gene>
<keyword evidence="1" id="KW-0812">Transmembrane</keyword>
<comment type="caution">
    <text evidence="2">The sequence shown here is derived from an EMBL/GenBank/DDBJ whole genome shotgun (WGS) entry which is preliminary data.</text>
</comment>
<dbReference type="RefSeq" id="WP_058441008.1">
    <property type="nucleotide sequence ID" value="NZ_CAAAHU010000009.1"/>
</dbReference>
<dbReference type="Proteomes" id="UP000054742">
    <property type="component" value="Unassembled WGS sequence"/>
</dbReference>
<dbReference type="PATRIC" id="fig|29422.6.peg.955"/>
<evidence type="ECO:0000256" key="1">
    <source>
        <dbReference type="SAM" id="Phobius"/>
    </source>
</evidence>
<name>A0A0W0SNZ3_9GAMM</name>
<organism evidence="2 3">
    <name type="scientific">Legionella brunensis</name>
    <dbReference type="NCBI Taxonomy" id="29422"/>
    <lineage>
        <taxon>Bacteria</taxon>
        <taxon>Pseudomonadati</taxon>
        <taxon>Pseudomonadota</taxon>
        <taxon>Gammaproteobacteria</taxon>
        <taxon>Legionellales</taxon>
        <taxon>Legionellaceae</taxon>
        <taxon>Legionella</taxon>
    </lineage>
</organism>
<evidence type="ECO:0000313" key="3">
    <source>
        <dbReference type="Proteomes" id="UP000054742"/>
    </source>
</evidence>